<feature type="chain" id="PRO_5020740550" evidence="1">
    <location>
        <begin position="20"/>
        <end position="247"/>
    </location>
</feature>
<reference evidence="3 4" key="1">
    <citation type="submission" date="2019-03" db="EMBL/GenBank/DDBJ databases">
        <title>Genomic Encyclopedia of Type Strains, Phase III (KMG-III): the genomes of soil and plant-associated and newly described type strains.</title>
        <authorList>
            <person name="Whitman W."/>
        </authorList>
    </citation>
    <scope>NUCLEOTIDE SEQUENCE [LARGE SCALE GENOMIC DNA]</scope>
    <source>
        <strain evidence="3 4">CECT 8446</strain>
    </source>
</reference>
<dbReference type="RefSeq" id="WP_133557076.1">
    <property type="nucleotide sequence ID" value="NZ_SNYF01000008.1"/>
</dbReference>
<proteinExistence type="predicted"/>
<keyword evidence="1" id="KW-0732">Signal</keyword>
<dbReference type="EMBL" id="SNYF01000008">
    <property type="protein sequence ID" value="TDQ15040.1"/>
    <property type="molecule type" value="Genomic_DNA"/>
</dbReference>
<organism evidence="3 4">
    <name type="scientific">Algoriphagus boseongensis</name>
    <dbReference type="NCBI Taxonomy" id="1442587"/>
    <lineage>
        <taxon>Bacteria</taxon>
        <taxon>Pseudomonadati</taxon>
        <taxon>Bacteroidota</taxon>
        <taxon>Cytophagia</taxon>
        <taxon>Cytophagales</taxon>
        <taxon>Cyclobacteriaceae</taxon>
        <taxon>Algoriphagus</taxon>
    </lineage>
</organism>
<gene>
    <name evidence="3" type="ORF">DFQ04_2925</name>
</gene>
<keyword evidence="4" id="KW-1185">Reference proteome</keyword>
<evidence type="ECO:0000256" key="1">
    <source>
        <dbReference type="SAM" id="SignalP"/>
    </source>
</evidence>
<dbReference type="AlphaFoldDB" id="A0A4R6T1F9"/>
<evidence type="ECO:0000313" key="4">
    <source>
        <dbReference type="Proteomes" id="UP000294535"/>
    </source>
</evidence>
<evidence type="ECO:0000313" key="3">
    <source>
        <dbReference type="EMBL" id="TDQ15040.1"/>
    </source>
</evidence>
<evidence type="ECO:0000259" key="2">
    <source>
        <dbReference type="Pfam" id="PF13568"/>
    </source>
</evidence>
<sequence>MKKLLLLIFAVVSLNPVLAQETESKPKTPIGGRPNIPSDLNFEFGFNQLNNRPSDIGVNFFGSRTFNVSYQFPIEVGEKTGFTINPGFGIGSDKLEFSDSENLFPNPTLGKESSRLIPVSDIYGDNIVLKKNNFSTNYFEVPIDIRYHFNKNNYSKSFRVSLGAKVGYLYEAHTKIKYESAAEGNVKIKDSQNYGLEKFRYAITFKAGSPGFYVWSNFYLNQMWQPGRGPFATQASQINFGIAVTVF</sequence>
<comment type="caution">
    <text evidence="3">The sequence shown here is derived from an EMBL/GenBank/DDBJ whole genome shotgun (WGS) entry which is preliminary data.</text>
</comment>
<name>A0A4R6T1F9_9BACT</name>
<feature type="signal peptide" evidence="1">
    <location>
        <begin position="1"/>
        <end position="19"/>
    </location>
</feature>
<feature type="domain" description="Outer membrane protein beta-barrel" evidence="2">
    <location>
        <begin position="36"/>
        <end position="212"/>
    </location>
</feature>
<dbReference type="Pfam" id="PF13568">
    <property type="entry name" value="OMP_b-brl_2"/>
    <property type="match status" value="1"/>
</dbReference>
<accession>A0A4R6T1F9</accession>
<dbReference type="Proteomes" id="UP000294535">
    <property type="component" value="Unassembled WGS sequence"/>
</dbReference>
<protein>
    <submittedName>
        <fullName evidence="3">Outer membrane protein with beta-barrel domain</fullName>
    </submittedName>
</protein>
<dbReference type="InterPro" id="IPR025665">
    <property type="entry name" value="Beta-barrel_OMP_2"/>
</dbReference>
<dbReference type="OrthoDB" id="959017at2"/>